<dbReference type="InterPro" id="IPR023828">
    <property type="entry name" value="Peptidase_S8_Ser-AS"/>
</dbReference>
<dbReference type="RefSeq" id="WP_228442398.1">
    <property type="nucleotide sequence ID" value="NZ_CP024047.1"/>
</dbReference>
<evidence type="ECO:0000256" key="3">
    <source>
        <dbReference type="ARBA" id="ARBA00022801"/>
    </source>
</evidence>
<dbReference type="EMBL" id="CP024047">
    <property type="protein sequence ID" value="AXR77468.1"/>
    <property type="molecule type" value="Genomic_DNA"/>
</dbReference>
<dbReference type="Gene3D" id="3.40.50.200">
    <property type="entry name" value="Peptidase S8/S53 domain"/>
    <property type="match status" value="1"/>
</dbReference>
<keyword evidence="2 5" id="KW-0645">Protease</keyword>
<dbReference type="InterPro" id="IPR051048">
    <property type="entry name" value="Peptidase_S8/S53_subtilisin"/>
</dbReference>
<dbReference type="PANTHER" id="PTHR43399:SF4">
    <property type="entry name" value="CELL WALL-ASSOCIATED PROTEASE"/>
    <property type="match status" value="1"/>
</dbReference>
<feature type="region of interest" description="Disordered" evidence="7">
    <location>
        <begin position="815"/>
        <end position="852"/>
    </location>
</feature>
<dbReference type="CDD" id="cd07477">
    <property type="entry name" value="Peptidases_S8_Subtilisin_subset"/>
    <property type="match status" value="1"/>
</dbReference>
<dbReference type="PROSITE" id="PS00137">
    <property type="entry name" value="SUBTILASE_HIS"/>
    <property type="match status" value="1"/>
</dbReference>
<dbReference type="PROSITE" id="PS00138">
    <property type="entry name" value="SUBTILASE_SER"/>
    <property type="match status" value="1"/>
</dbReference>
<dbReference type="SUPFAM" id="SSF52743">
    <property type="entry name" value="Subtilisin-like"/>
    <property type="match status" value="1"/>
</dbReference>
<gene>
    <name evidence="9" type="ORF">AArc1_1127</name>
</gene>
<accession>A0A346PD73</accession>
<feature type="domain" description="Peptidase S8/S53" evidence="8">
    <location>
        <begin position="206"/>
        <end position="459"/>
    </location>
</feature>
<evidence type="ECO:0000256" key="4">
    <source>
        <dbReference type="ARBA" id="ARBA00022825"/>
    </source>
</evidence>
<dbReference type="PANTHER" id="PTHR43399">
    <property type="entry name" value="SUBTILISIN-RELATED"/>
    <property type="match status" value="1"/>
</dbReference>
<sequence length="877" mass="93859">MHDERAWPRKTVTELLSAPAWVVTELLSTPSRATMDRLRASLAPTLGLLFVLAPLCGRRGLTRRSALGTLSAGLAGTIGLGTTAAGGTDGDGDDRCGNDGHGDRYVVGLEAGTSTERICRSASTLHRSRECSWGGSVVVGEFGDETRREFTDRPEVRYIEKDHVRRQSIHRSVEQSDSVDLADEQETPWGVERIGATDLHSAGADGSSVTVAILDSGVDPDHESLEVPEGKAFADCNGGSCATDWDDETGHGTHCAGTVGALDNGKGVVGVTPDVTLCALKVLAGDGSGYDSDIAAAIEWCADNDVDVINLSLGGSDEAQVLEDALEYAYERGVLIVAAAGNDGSTGGIDYPAAYDECIAVGATDERDGVPSWSARGDGIELVAPGENVLSTKPDDEYVYLDGTSMSTPHVAAIGAQLMSQGLEHADATDDVDDPGGVRGLLRETAEDLGFDEDEQGYGLLNSFEALEELEPITTEDVTAVRAQRATLNGSMRSIEDASTVDVSFEWRESDVSEWTETETESVEPDAEFDVELDELTPETEYDVRAVLDDGDETSTANVVTFETGLDELAVETGDLEAIDHRTIRGVGTLRGLSDAEGVAASFRIREDGDEEWESSDSQSLEAIGTYEAELSGLEPETAYEVEAVAEGDDDRTTGETVTVDTEAEPGIPEIDRFELTDDSNGQFVRCNVHWRVSDRDGDLELVATELRYAGEDEELHRVASEIDGGEGSGVHTVRNSDRFEGAGKEYEITLTVTDAEGNVTEEREELSLDERSPAPSIDRFEVSSDDFLGTPEAVVDWAVSDDGEELDGVELELVRADDGEVVDDSSSMARGEEASDTDSLRDGEFDGGEADYDVTIRATDYFEQTSEETTRITLGE</sequence>
<dbReference type="PROSITE" id="PS00136">
    <property type="entry name" value="SUBTILASE_ASP"/>
    <property type="match status" value="1"/>
</dbReference>
<evidence type="ECO:0000256" key="6">
    <source>
        <dbReference type="RuleBase" id="RU003355"/>
    </source>
</evidence>
<dbReference type="InterPro" id="IPR015500">
    <property type="entry name" value="Peptidase_S8_subtilisin-rel"/>
</dbReference>
<dbReference type="PRINTS" id="PR00723">
    <property type="entry name" value="SUBTILISIN"/>
</dbReference>
<dbReference type="Proteomes" id="UP000258707">
    <property type="component" value="Chromosome"/>
</dbReference>
<evidence type="ECO:0000256" key="5">
    <source>
        <dbReference type="PROSITE-ProRule" id="PRU01240"/>
    </source>
</evidence>
<organism evidence="9 10">
    <name type="scientific">Natrarchaeobaculum sulfurireducens</name>
    <dbReference type="NCBI Taxonomy" id="2044521"/>
    <lineage>
        <taxon>Archaea</taxon>
        <taxon>Methanobacteriati</taxon>
        <taxon>Methanobacteriota</taxon>
        <taxon>Stenosarchaea group</taxon>
        <taxon>Halobacteria</taxon>
        <taxon>Halobacteriales</taxon>
        <taxon>Natrialbaceae</taxon>
        <taxon>Natrarchaeobaculum</taxon>
    </lineage>
</organism>
<evidence type="ECO:0000313" key="10">
    <source>
        <dbReference type="Proteomes" id="UP000258707"/>
    </source>
</evidence>
<feature type="compositionally biased region" description="Basic and acidic residues" evidence="7">
    <location>
        <begin position="766"/>
        <end position="783"/>
    </location>
</feature>
<evidence type="ECO:0000259" key="8">
    <source>
        <dbReference type="Pfam" id="PF00082"/>
    </source>
</evidence>
<dbReference type="GO" id="GO:0006508">
    <property type="term" value="P:proteolysis"/>
    <property type="evidence" value="ECO:0007669"/>
    <property type="project" value="UniProtKB-KW"/>
</dbReference>
<feature type="active site" description="Charge relay system" evidence="5">
    <location>
        <position position="405"/>
    </location>
</feature>
<evidence type="ECO:0000256" key="1">
    <source>
        <dbReference type="ARBA" id="ARBA00011073"/>
    </source>
</evidence>
<dbReference type="InterPro" id="IPR000209">
    <property type="entry name" value="Peptidase_S8/S53_dom"/>
</dbReference>
<dbReference type="GO" id="GO:0004252">
    <property type="term" value="F:serine-type endopeptidase activity"/>
    <property type="evidence" value="ECO:0007669"/>
    <property type="project" value="UniProtKB-UniRule"/>
</dbReference>
<evidence type="ECO:0000313" key="9">
    <source>
        <dbReference type="EMBL" id="AXR77468.1"/>
    </source>
</evidence>
<feature type="active site" description="Charge relay system" evidence="5">
    <location>
        <position position="251"/>
    </location>
</feature>
<dbReference type="AlphaFoldDB" id="A0A346PD73"/>
<dbReference type="PROSITE" id="PS51892">
    <property type="entry name" value="SUBTILASE"/>
    <property type="match status" value="1"/>
</dbReference>
<feature type="region of interest" description="Disordered" evidence="7">
    <location>
        <begin position="759"/>
        <end position="786"/>
    </location>
</feature>
<evidence type="ECO:0000256" key="2">
    <source>
        <dbReference type="ARBA" id="ARBA00022670"/>
    </source>
</evidence>
<protein>
    <submittedName>
        <fullName evidence="9">Subtilisin-like serine protease</fullName>
    </submittedName>
</protein>
<dbReference type="InterPro" id="IPR036852">
    <property type="entry name" value="Peptidase_S8/S53_dom_sf"/>
</dbReference>
<dbReference type="Pfam" id="PF00082">
    <property type="entry name" value="Peptidase_S8"/>
    <property type="match status" value="1"/>
</dbReference>
<name>A0A346PD73_9EURY</name>
<dbReference type="InterPro" id="IPR022398">
    <property type="entry name" value="Peptidase_S8_His-AS"/>
</dbReference>
<comment type="similarity">
    <text evidence="1 5 6">Belongs to the peptidase S8 family.</text>
</comment>
<proteinExistence type="inferred from homology"/>
<dbReference type="InterPro" id="IPR023827">
    <property type="entry name" value="Peptidase_S8_Asp-AS"/>
</dbReference>
<evidence type="ECO:0000256" key="7">
    <source>
        <dbReference type="SAM" id="MobiDB-lite"/>
    </source>
</evidence>
<dbReference type="KEGG" id="nan:AArc1_1127"/>
<reference evidence="10" key="1">
    <citation type="submission" date="2017-10" db="EMBL/GenBank/DDBJ databases">
        <title>Phenotypic and genomic properties of facultatively anaerobic sulfur-reducing natronoarchaea from hypersaline soda lakes.</title>
        <authorList>
            <person name="Sorokin D.Y."/>
            <person name="Kublanov I.V."/>
            <person name="Roman P."/>
            <person name="Sinninghe Damste J.S."/>
            <person name="Golyshin P.N."/>
            <person name="Rojo D."/>
            <person name="Ciordia S."/>
            <person name="Mena Md.C."/>
            <person name="Ferrer M."/>
            <person name="Messina E."/>
            <person name="Smedile F."/>
            <person name="La Spada G."/>
            <person name="La Cono V."/>
            <person name="Yakimov M.M."/>
        </authorList>
    </citation>
    <scope>NUCLEOTIDE SEQUENCE [LARGE SCALE GENOMIC DNA]</scope>
    <source>
        <strain evidence="10">AArc1</strain>
    </source>
</reference>
<feature type="compositionally biased region" description="Basic and acidic residues" evidence="7">
    <location>
        <begin position="831"/>
        <end position="845"/>
    </location>
</feature>
<dbReference type="InterPro" id="IPR034202">
    <property type="entry name" value="Subtilisin_Carlsberg-like"/>
</dbReference>
<keyword evidence="4 5" id="KW-0720">Serine protease</keyword>
<feature type="active site" description="Charge relay system" evidence="5">
    <location>
        <position position="215"/>
    </location>
</feature>
<keyword evidence="3 5" id="KW-0378">Hydrolase</keyword>
<dbReference type="GeneID" id="37637938"/>